<sequence>MRTTDIAIVGGGLAGSIAAAMLGRAGVSAMLIDPHPVYPVDFRCEKLGGNQLAILHKTGLAEAALRATTHDGSVWIARFGRLVDRKPSDQYGIRYEALVNAMRAEIPARIPLLHAKATAISTGETYQRVTLSDGVDISARLVVLANGLNKGLRRTLGIEHRIVSECHSVTIGFDLAPIGRQHFPFRALTYYPERPSDRMAYLTLFPIGDAMRANLMVYRPLDDPWLQQLRCAPEDTLHQLMPRLGRLTGDFSVAGELKIRPADLYAVEGHRQAGLVLIGDAFATSCPAAGTGTDKVFTDAERLCNIHIPNWLATPGMGRDKIEAFYDDPVKVACDDRAREKAFHLRALSTDNGLTWQARRWARFVARSAQGWGRRIAARPADADARHRVAY</sequence>
<proteinExistence type="predicted"/>
<dbReference type="STRING" id="316055.RPE_3593"/>
<dbReference type="PRINTS" id="PR00420">
    <property type="entry name" value="RNGMNOXGNASE"/>
</dbReference>
<name>Q07KL1_RHOP5</name>
<dbReference type="eggNOG" id="COG0654">
    <property type="taxonomic scope" value="Bacteria"/>
</dbReference>
<evidence type="ECO:0000313" key="2">
    <source>
        <dbReference type="EMBL" id="ABJ07523.1"/>
    </source>
</evidence>
<dbReference type="GO" id="GO:0071949">
    <property type="term" value="F:FAD binding"/>
    <property type="evidence" value="ECO:0007669"/>
    <property type="project" value="InterPro"/>
</dbReference>
<dbReference type="InterPro" id="IPR036188">
    <property type="entry name" value="FAD/NAD-bd_sf"/>
</dbReference>
<dbReference type="SUPFAM" id="SSF51905">
    <property type="entry name" value="FAD/NAD(P)-binding domain"/>
    <property type="match status" value="1"/>
</dbReference>
<keyword evidence="2" id="KW-0503">Monooxygenase</keyword>
<evidence type="ECO:0000259" key="1">
    <source>
        <dbReference type="Pfam" id="PF01494"/>
    </source>
</evidence>
<reference evidence="2" key="1">
    <citation type="submission" date="2006-09" db="EMBL/GenBank/DDBJ databases">
        <title>Complete sequence of Rhodopseudomonas palustris BisA53.</title>
        <authorList>
            <consortium name="US DOE Joint Genome Institute"/>
            <person name="Copeland A."/>
            <person name="Lucas S."/>
            <person name="Lapidus A."/>
            <person name="Barry K."/>
            <person name="Detter J.C."/>
            <person name="Glavina del Rio T."/>
            <person name="Hammon N."/>
            <person name="Israni S."/>
            <person name="Dalin E."/>
            <person name="Tice H."/>
            <person name="Pitluck S."/>
            <person name="Chain P."/>
            <person name="Malfatti S."/>
            <person name="Shin M."/>
            <person name="Vergez L."/>
            <person name="Schmutz J."/>
            <person name="Larimer F."/>
            <person name="Land M."/>
            <person name="Hauser L."/>
            <person name="Pelletier D.A."/>
            <person name="Kyrpides N."/>
            <person name="Kim E."/>
            <person name="Harwood C.S."/>
            <person name="Oda Y."/>
            <person name="Richardson P."/>
        </authorList>
    </citation>
    <scope>NUCLEOTIDE SEQUENCE [LARGE SCALE GENOMIC DNA]</scope>
    <source>
        <strain evidence="2">BisA53</strain>
    </source>
</reference>
<accession>Q07KL1</accession>
<dbReference type="GO" id="GO:0004497">
    <property type="term" value="F:monooxygenase activity"/>
    <property type="evidence" value="ECO:0007669"/>
    <property type="project" value="UniProtKB-KW"/>
</dbReference>
<organism evidence="2">
    <name type="scientific">Rhodopseudomonas palustris (strain BisA53)</name>
    <dbReference type="NCBI Taxonomy" id="316055"/>
    <lineage>
        <taxon>Bacteria</taxon>
        <taxon>Pseudomonadati</taxon>
        <taxon>Pseudomonadota</taxon>
        <taxon>Alphaproteobacteria</taxon>
        <taxon>Hyphomicrobiales</taxon>
        <taxon>Nitrobacteraceae</taxon>
        <taxon>Rhodopseudomonas</taxon>
    </lineage>
</organism>
<dbReference type="Pfam" id="PF01494">
    <property type="entry name" value="FAD_binding_3"/>
    <property type="match status" value="1"/>
</dbReference>
<dbReference type="AlphaFoldDB" id="Q07KL1"/>
<dbReference type="PANTHER" id="PTHR43876">
    <property type="entry name" value="UBIQUINONE BIOSYNTHESIS MONOOXYGENASE COQ6, MITOCHONDRIAL"/>
    <property type="match status" value="1"/>
</dbReference>
<dbReference type="HOGENOM" id="CLU_723224_0_0_5"/>
<dbReference type="InterPro" id="IPR051205">
    <property type="entry name" value="UbiH/COQ6_monooxygenase"/>
</dbReference>
<gene>
    <name evidence="2" type="ordered locus">RPE_3593</name>
</gene>
<dbReference type="KEGG" id="rpe:RPE_3593"/>
<protein>
    <submittedName>
        <fullName evidence="2">Monooxygenase, FAD-binding protein</fullName>
    </submittedName>
</protein>
<feature type="domain" description="FAD-binding" evidence="1">
    <location>
        <begin position="4"/>
        <end position="304"/>
    </location>
</feature>
<dbReference type="InterPro" id="IPR002938">
    <property type="entry name" value="FAD-bd"/>
</dbReference>
<dbReference type="PANTHER" id="PTHR43876:SF7">
    <property type="entry name" value="UBIQUINONE BIOSYNTHESIS MONOOXYGENASE COQ6, MITOCHONDRIAL"/>
    <property type="match status" value="1"/>
</dbReference>
<keyword evidence="2" id="KW-0560">Oxidoreductase</keyword>
<dbReference type="EMBL" id="CP000463">
    <property type="protein sequence ID" value="ABJ07523.1"/>
    <property type="molecule type" value="Genomic_DNA"/>
</dbReference>
<dbReference type="OrthoDB" id="7907296at2"/>
<dbReference type="Gene3D" id="3.50.50.60">
    <property type="entry name" value="FAD/NAD(P)-binding domain"/>
    <property type="match status" value="1"/>
</dbReference>